<name>A0A170PI57_9CHLR</name>
<feature type="transmembrane region" description="Helical" evidence="7">
    <location>
        <begin position="722"/>
        <end position="748"/>
    </location>
</feature>
<evidence type="ECO:0000313" key="11">
    <source>
        <dbReference type="Proteomes" id="UP000215027"/>
    </source>
</evidence>
<keyword evidence="4 7" id="KW-1133">Transmembrane helix</keyword>
<organism evidence="10 11">
    <name type="scientific">Candidatus Promineifilum breve</name>
    <dbReference type="NCBI Taxonomy" id="1806508"/>
    <lineage>
        <taxon>Bacteria</taxon>
        <taxon>Bacillati</taxon>
        <taxon>Chloroflexota</taxon>
        <taxon>Ardenticatenia</taxon>
        <taxon>Candidatus Promineifilales</taxon>
        <taxon>Candidatus Promineifilaceae</taxon>
        <taxon>Candidatus Promineifilum</taxon>
    </lineage>
</organism>
<accession>A0A170PI57</accession>
<reference evidence="10" key="1">
    <citation type="submission" date="2016-01" db="EMBL/GenBank/DDBJ databases">
        <authorList>
            <person name="Mcilroy J.S."/>
            <person name="Karst M S."/>
            <person name="Albertsen M."/>
        </authorList>
    </citation>
    <scope>NUCLEOTIDE SEQUENCE</scope>
    <source>
        <strain evidence="10">Cfx-K</strain>
    </source>
</reference>
<dbReference type="InterPro" id="IPR003838">
    <property type="entry name" value="ABC3_permease_C"/>
</dbReference>
<dbReference type="InterPro" id="IPR050250">
    <property type="entry name" value="Macrolide_Exporter_MacB"/>
</dbReference>
<protein>
    <submittedName>
        <fullName evidence="10">ABC transporter permease protein</fullName>
    </submittedName>
</protein>
<feature type="transmembrane region" description="Helical" evidence="7">
    <location>
        <begin position="360"/>
        <end position="384"/>
    </location>
</feature>
<feature type="domain" description="ABC3 transporter permease C-terminal" evidence="8">
    <location>
        <begin position="264"/>
        <end position="387"/>
    </location>
</feature>
<feature type="transmembrane region" description="Helical" evidence="7">
    <location>
        <begin position="809"/>
        <end position="833"/>
    </location>
</feature>
<proteinExistence type="inferred from homology"/>
<keyword evidence="5 7" id="KW-0472">Membrane</keyword>
<feature type="transmembrane region" description="Helical" evidence="7">
    <location>
        <begin position="317"/>
        <end position="339"/>
    </location>
</feature>
<keyword evidence="3 7" id="KW-0812">Transmembrane</keyword>
<dbReference type="KEGG" id="pbf:CFX0092_A2775"/>
<feature type="transmembrane region" description="Helical" evidence="7">
    <location>
        <begin position="769"/>
        <end position="797"/>
    </location>
</feature>
<evidence type="ECO:0000256" key="3">
    <source>
        <dbReference type="ARBA" id="ARBA00022692"/>
    </source>
</evidence>
<feature type="transmembrane region" description="Helical" evidence="7">
    <location>
        <begin position="260"/>
        <end position="281"/>
    </location>
</feature>
<evidence type="ECO:0000256" key="1">
    <source>
        <dbReference type="ARBA" id="ARBA00004651"/>
    </source>
</evidence>
<feature type="domain" description="ABC3 transporter permease C-terminal" evidence="8">
    <location>
        <begin position="725"/>
        <end position="842"/>
    </location>
</feature>
<evidence type="ECO:0000256" key="5">
    <source>
        <dbReference type="ARBA" id="ARBA00023136"/>
    </source>
</evidence>
<keyword evidence="11" id="KW-1185">Reference proteome</keyword>
<dbReference type="RefSeq" id="WP_162292491.1">
    <property type="nucleotide sequence ID" value="NZ_LN890655.1"/>
</dbReference>
<dbReference type="Pfam" id="PF12704">
    <property type="entry name" value="MacB_PCD"/>
    <property type="match status" value="2"/>
</dbReference>
<dbReference type="GO" id="GO:0022857">
    <property type="term" value="F:transmembrane transporter activity"/>
    <property type="evidence" value="ECO:0007669"/>
    <property type="project" value="TreeGrafter"/>
</dbReference>
<feature type="transmembrane region" description="Helical" evidence="7">
    <location>
        <begin position="486"/>
        <end position="513"/>
    </location>
</feature>
<evidence type="ECO:0000256" key="7">
    <source>
        <dbReference type="SAM" id="Phobius"/>
    </source>
</evidence>
<dbReference type="Pfam" id="PF02687">
    <property type="entry name" value="FtsX"/>
    <property type="match status" value="2"/>
</dbReference>
<comment type="subcellular location">
    <subcellularLocation>
        <location evidence="1">Cell membrane</location>
        <topology evidence="1">Multi-pass membrane protein</topology>
    </subcellularLocation>
</comment>
<dbReference type="InterPro" id="IPR025857">
    <property type="entry name" value="MacB_PCD"/>
</dbReference>
<dbReference type="PANTHER" id="PTHR30572:SF4">
    <property type="entry name" value="ABC TRANSPORTER PERMEASE YTRF"/>
    <property type="match status" value="1"/>
</dbReference>
<evidence type="ECO:0000256" key="2">
    <source>
        <dbReference type="ARBA" id="ARBA00022475"/>
    </source>
</evidence>
<sequence>MNIQLTLAARYLRGRKLRTTLTTLAILFGVLVIVGMNSLLPAFTRAFQTNVLAAAGQVDATITLKTSDAFDAAKVDRVAAVEGVRVVSGLLNRTVNLPADYLDDDPARPDATGALSLVGIDVAQATALHAYNVQDGRFLADGDADVAVISQSLAELIGLGVGDTLTLPTPTGQTALTIAGILPPRMQLGNEEVFVTLAQAQAMLDMPGLINTIEANFDVVDEDERLALEQAILTELGDTFQLGGLSSNAELLANMDVAQAIFSLLGVLAVLMGGFIIFNTFRTIVAERRRDIGMLRALGAGRRTILGTFLAEGLIQGVIGTVLGILAGYGLGLLGVAALQPILSDMMNVDIGAPVVSPGLLIGSAVIGIGVTLLAGLLPAMSAGRVTPLEALRPSVGAVSLRRLMGVGFWAGVVMIALAVAALLTRDIAFIGLGAVLFVIGLILVGPALVNPVARFFSGLLAAVFARSGTAQLAQGNLTRQPSRAAITASTMLIGMSILILAASVVTSVTAGFGEVMRRSLGSDFILIPPSIAAWGTNVGAGSELADALREVEGVEVVSSLRFAPTQANGAAVSLLGIDPVTYSQVSGLTFSEGDESAYAALAEGRTAILSPAAAVALGAAIGDEVELMTPTGPQLYRVVGVGGDYLNAKITTVYISHDNIAADFNRTEDVLIQANLAAGADRVAAEAGMKDALRDFPQFRLIAGQEYIDENLALFDSVFTALYVLVLFLAVPSVIAMVNTLAIGVIERTREIGMLRAVGSTRGQVRRVVLAEALILAALGTLFGILAGLYLGYMGVAALEAFGYPMTYIFPTMGVIIALVAGIVFGVLAAIIPARQASRLEIVQALRYE</sequence>
<feature type="transmembrane region" description="Helical" evidence="7">
    <location>
        <begin position="431"/>
        <end position="450"/>
    </location>
</feature>
<feature type="domain" description="MacB-like periplasmic core" evidence="9">
    <location>
        <begin position="19"/>
        <end position="204"/>
    </location>
</feature>
<feature type="transmembrane region" description="Helical" evidence="7">
    <location>
        <begin position="21"/>
        <end position="40"/>
    </location>
</feature>
<dbReference type="EMBL" id="LN890655">
    <property type="protein sequence ID" value="CUS04653.2"/>
    <property type="molecule type" value="Genomic_DNA"/>
</dbReference>
<evidence type="ECO:0000259" key="8">
    <source>
        <dbReference type="Pfam" id="PF02687"/>
    </source>
</evidence>
<feature type="domain" description="MacB-like periplasmic core" evidence="9">
    <location>
        <begin position="486"/>
        <end position="691"/>
    </location>
</feature>
<evidence type="ECO:0000259" key="9">
    <source>
        <dbReference type="Pfam" id="PF12704"/>
    </source>
</evidence>
<evidence type="ECO:0000256" key="6">
    <source>
        <dbReference type="ARBA" id="ARBA00038076"/>
    </source>
</evidence>
<feature type="transmembrane region" description="Helical" evidence="7">
    <location>
        <begin position="404"/>
        <end position="424"/>
    </location>
</feature>
<evidence type="ECO:0000256" key="4">
    <source>
        <dbReference type="ARBA" id="ARBA00022989"/>
    </source>
</evidence>
<dbReference type="AlphaFoldDB" id="A0A170PI57"/>
<dbReference type="Proteomes" id="UP000215027">
    <property type="component" value="Chromosome I"/>
</dbReference>
<evidence type="ECO:0000313" key="10">
    <source>
        <dbReference type="EMBL" id="CUS04653.2"/>
    </source>
</evidence>
<dbReference type="GO" id="GO:0005886">
    <property type="term" value="C:plasma membrane"/>
    <property type="evidence" value="ECO:0007669"/>
    <property type="project" value="UniProtKB-SubCell"/>
</dbReference>
<dbReference type="PANTHER" id="PTHR30572">
    <property type="entry name" value="MEMBRANE COMPONENT OF TRANSPORTER-RELATED"/>
    <property type="match status" value="1"/>
</dbReference>
<comment type="similarity">
    <text evidence="6">Belongs to the ABC-4 integral membrane protein family.</text>
</comment>
<keyword evidence="2" id="KW-1003">Cell membrane</keyword>
<gene>
    <name evidence="10" type="ORF">CFX0092_A2775</name>
</gene>